<keyword evidence="3" id="KW-1185">Reference proteome</keyword>
<evidence type="ECO:0000313" key="2">
    <source>
        <dbReference type="EMBL" id="CAH2060915.1"/>
    </source>
</evidence>
<organism evidence="2 3">
    <name type="scientific">Iphiclides podalirius</name>
    <name type="common">scarce swallowtail</name>
    <dbReference type="NCBI Taxonomy" id="110791"/>
    <lineage>
        <taxon>Eukaryota</taxon>
        <taxon>Metazoa</taxon>
        <taxon>Ecdysozoa</taxon>
        <taxon>Arthropoda</taxon>
        <taxon>Hexapoda</taxon>
        <taxon>Insecta</taxon>
        <taxon>Pterygota</taxon>
        <taxon>Neoptera</taxon>
        <taxon>Endopterygota</taxon>
        <taxon>Lepidoptera</taxon>
        <taxon>Glossata</taxon>
        <taxon>Ditrysia</taxon>
        <taxon>Papilionoidea</taxon>
        <taxon>Papilionidae</taxon>
        <taxon>Papilioninae</taxon>
        <taxon>Iphiclides</taxon>
    </lineage>
</organism>
<evidence type="ECO:0000313" key="3">
    <source>
        <dbReference type="Proteomes" id="UP000837857"/>
    </source>
</evidence>
<sequence>MRFPGTEGIRVWRPNDNQDTGLPFPGTKESIHSRVRDCEDAGVTGAVDELLRRPDVPTPRSQSARTGTIGSVHRRTMASCRRNQLSGNNHQLNQRGNNHRPYWTPLVIRFVDGLDRPTIVSIKFDDFDSTCRRPPL</sequence>
<proteinExistence type="predicted"/>
<feature type="non-terminal residue" evidence="2">
    <location>
        <position position="136"/>
    </location>
</feature>
<dbReference type="Proteomes" id="UP000837857">
    <property type="component" value="Chromosome 27"/>
</dbReference>
<evidence type="ECO:0000256" key="1">
    <source>
        <dbReference type="SAM" id="MobiDB-lite"/>
    </source>
</evidence>
<gene>
    <name evidence="2" type="ORF">IPOD504_LOCUS11232</name>
</gene>
<protein>
    <submittedName>
        <fullName evidence="2">Uncharacterized protein</fullName>
    </submittedName>
</protein>
<feature type="region of interest" description="Disordered" evidence="1">
    <location>
        <begin position="1"/>
        <end position="30"/>
    </location>
</feature>
<accession>A0ABN8IPU9</accession>
<feature type="region of interest" description="Disordered" evidence="1">
    <location>
        <begin position="53"/>
        <end position="75"/>
    </location>
</feature>
<reference evidence="2" key="1">
    <citation type="submission" date="2022-03" db="EMBL/GenBank/DDBJ databases">
        <authorList>
            <person name="Martin H S."/>
        </authorList>
    </citation>
    <scope>NUCLEOTIDE SEQUENCE</scope>
</reference>
<feature type="compositionally biased region" description="Polar residues" evidence="1">
    <location>
        <begin position="59"/>
        <end position="69"/>
    </location>
</feature>
<dbReference type="EMBL" id="OW152839">
    <property type="protein sequence ID" value="CAH2060915.1"/>
    <property type="molecule type" value="Genomic_DNA"/>
</dbReference>
<name>A0ABN8IPU9_9NEOP</name>